<keyword evidence="4 6" id="KW-1133">Transmembrane helix</keyword>
<organism evidence="8 9">
    <name type="scientific">Clostridium botulinum (strain Hall / ATCC 3502 / NCTC 13319 / Type A)</name>
    <dbReference type="NCBI Taxonomy" id="441771"/>
    <lineage>
        <taxon>Bacteria</taxon>
        <taxon>Bacillati</taxon>
        <taxon>Bacillota</taxon>
        <taxon>Clostridia</taxon>
        <taxon>Eubacteriales</taxon>
        <taxon>Clostridiaceae</taxon>
        <taxon>Clostridium</taxon>
    </lineage>
</organism>
<protein>
    <submittedName>
        <fullName evidence="8">Membrane protein</fullName>
    </submittedName>
</protein>
<keyword evidence="5 6" id="KW-0472">Membrane</keyword>
<dbReference type="InterPro" id="IPR011701">
    <property type="entry name" value="MFS"/>
</dbReference>
<dbReference type="PANTHER" id="PTHR23514:SF13">
    <property type="entry name" value="INNER MEMBRANE PROTEIN YBJJ"/>
    <property type="match status" value="1"/>
</dbReference>
<dbReference type="Gene3D" id="1.20.1250.20">
    <property type="entry name" value="MFS general substrate transporter like domains"/>
    <property type="match status" value="2"/>
</dbReference>
<dbReference type="Proteomes" id="UP000001986">
    <property type="component" value="Chromosome"/>
</dbReference>
<keyword evidence="2" id="KW-0813">Transport</keyword>
<dbReference type="PROSITE" id="PS50850">
    <property type="entry name" value="MFS"/>
    <property type="match status" value="1"/>
</dbReference>
<feature type="transmembrane region" description="Helical" evidence="6">
    <location>
        <begin position="37"/>
        <end position="59"/>
    </location>
</feature>
<reference evidence="8 9" key="1">
    <citation type="journal article" date="2007" name="Genome Res.">
        <title>Genome sequence of a proteolytic (Group I) Clostridium botulinum strain Hall A and comparative analysis of the clostridial genomes.</title>
        <authorList>
            <person name="Sebaihia M."/>
            <person name="Peck M.W."/>
            <person name="Minton N.P."/>
            <person name="Thomson N.R."/>
            <person name="Holden M.T.G."/>
            <person name="Mitchell W.J."/>
            <person name="Carter A.T."/>
            <person name="Bentley S.D."/>
            <person name="Mason D.R."/>
            <person name="Crossman L."/>
            <person name="Paul C.J."/>
            <person name="Ivens A."/>
            <person name="Wells-Bennik M.H.J."/>
            <person name="Davis I.J."/>
            <person name="Cerdeno-Tarraga A.M."/>
            <person name="Churcher C."/>
            <person name="Quail M.A."/>
            <person name="Chillingworth T."/>
            <person name="Feltwell T."/>
            <person name="Fraser A."/>
            <person name="Goodhead I."/>
            <person name="Hance Z."/>
            <person name="Jagels K."/>
            <person name="Larke N."/>
            <person name="Maddison M."/>
            <person name="Moule S."/>
            <person name="Mungall K."/>
            <person name="Norbertczak H."/>
            <person name="Rabbinowitsch E."/>
            <person name="Sanders M."/>
            <person name="Simmonds M."/>
            <person name="White B."/>
            <person name="Whithead S."/>
            <person name="Parkhill J."/>
        </authorList>
    </citation>
    <scope>NUCLEOTIDE SEQUENCE [LARGE SCALE GENOMIC DNA]</scope>
    <source>
        <strain evidence="9">Hall / ATCC 3502 / NCTC 13319 / Type A [Sanger]</strain>
    </source>
</reference>
<dbReference type="HOGENOM" id="CLU_055429_1_0_9"/>
<dbReference type="GO" id="GO:0016020">
    <property type="term" value="C:membrane"/>
    <property type="evidence" value="ECO:0000318"/>
    <property type="project" value="GO_Central"/>
</dbReference>
<evidence type="ECO:0000313" key="9">
    <source>
        <dbReference type="Proteomes" id="UP000001986"/>
    </source>
</evidence>
<dbReference type="InterPro" id="IPR020846">
    <property type="entry name" value="MFS_dom"/>
</dbReference>
<evidence type="ECO:0000259" key="7">
    <source>
        <dbReference type="PROSITE" id="PS50850"/>
    </source>
</evidence>
<evidence type="ECO:0000256" key="6">
    <source>
        <dbReference type="SAM" id="Phobius"/>
    </source>
</evidence>
<sequence>MLLYIFLTMILVAVCDSTRGIFIPIFKNEFNINNTKIGLMITISTLGYTVFTYLGGILCQKKGQKRVYSIGLLIISISFLLLNFTPNYIILIILMFLINGGQAFLAISSNTIIPIIFISFQAIIMNLAHFNYGMGLALSQRISGMLLYRGITWRRIYLYLSIITFIVYLLLFFINIPVINKSKDDNKLKSKEIFKDKLLYFYIFALGFYVFSEIATGNWFVNLMENGYRYNKNQSSYYIFLFSALFALGRLLGGFLVEKFNYIKAVCTSLAVALMMYTIGITLGQKGLILISLSGIFFSIVYPTVVLTISKVYSTNSSYVTGIVVTLSSFVNMIISFLMGYLNDLIGIYTSYYLIPISLFISLMFMFLIHKNIKKLA</sequence>
<dbReference type="EMBL" id="AM412317">
    <property type="protein sequence ID" value="CAL81594.1"/>
    <property type="molecule type" value="Genomic_DNA"/>
</dbReference>
<dbReference type="AlphaFoldDB" id="A5HXT6"/>
<dbReference type="GO" id="GO:0005886">
    <property type="term" value="C:plasma membrane"/>
    <property type="evidence" value="ECO:0007669"/>
    <property type="project" value="UniProtKB-SubCell"/>
</dbReference>
<evidence type="ECO:0000256" key="5">
    <source>
        <dbReference type="ARBA" id="ARBA00023136"/>
    </source>
</evidence>
<name>A5HXT6_CLOBH</name>
<dbReference type="KEGG" id="cbo:CBO0041"/>
<dbReference type="SUPFAM" id="SSF103473">
    <property type="entry name" value="MFS general substrate transporter"/>
    <property type="match status" value="1"/>
</dbReference>
<feature type="transmembrane region" description="Helical" evidence="6">
    <location>
        <begin position="237"/>
        <end position="257"/>
    </location>
</feature>
<dbReference type="InterPro" id="IPR051788">
    <property type="entry name" value="MFS_Transporter"/>
</dbReference>
<evidence type="ECO:0000256" key="3">
    <source>
        <dbReference type="ARBA" id="ARBA00022692"/>
    </source>
</evidence>
<dbReference type="PANTHER" id="PTHR23514">
    <property type="entry name" value="BYPASS OF STOP CODON PROTEIN 6"/>
    <property type="match status" value="1"/>
</dbReference>
<dbReference type="PATRIC" id="fig|413999.7.peg.40"/>
<dbReference type="InterPro" id="IPR036259">
    <property type="entry name" value="MFS_trans_sf"/>
</dbReference>
<feature type="domain" description="Major facilitator superfamily (MFS) profile" evidence="7">
    <location>
        <begin position="1"/>
        <end position="374"/>
    </location>
</feature>
<proteinExistence type="predicted"/>
<feature type="transmembrane region" description="Helical" evidence="6">
    <location>
        <begin position="199"/>
        <end position="221"/>
    </location>
</feature>
<comment type="subcellular location">
    <subcellularLocation>
        <location evidence="1">Cell membrane</location>
        <topology evidence="1">Multi-pass membrane protein</topology>
    </subcellularLocation>
</comment>
<evidence type="ECO:0000256" key="4">
    <source>
        <dbReference type="ARBA" id="ARBA00022989"/>
    </source>
</evidence>
<feature type="transmembrane region" description="Helical" evidence="6">
    <location>
        <begin position="262"/>
        <end position="281"/>
    </location>
</feature>
<feature type="transmembrane region" description="Helical" evidence="6">
    <location>
        <begin position="156"/>
        <end position="178"/>
    </location>
</feature>
<dbReference type="GO" id="GO:0022857">
    <property type="term" value="F:transmembrane transporter activity"/>
    <property type="evidence" value="ECO:0007669"/>
    <property type="project" value="InterPro"/>
</dbReference>
<feature type="transmembrane region" description="Helical" evidence="6">
    <location>
        <begin position="348"/>
        <end position="369"/>
    </location>
</feature>
<evidence type="ECO:0000313" key="8">
    <source>
        <dbReference type="EMBL" id="CAL81594.1"/>
    </source>
</evidence>
<accession>A5HXT6</accession>
<keyword evidence="3 6" id="KW-0812">Transmembrane</keyword>
<dbReference type="Pfam" id="PF07690">
    <property type="entry name" value="MFS_1"/>
    <property type="match status" value="1"/>
</dbReference>
<evidence type="ECO:0000256" key="1">
    <source>
        <dbReference type="ARBA" id="ARBA00004651"/>
    </source>
</evidence>
<feature type="transmembrane region" description="Helical" evidence="6">
    <location>
        <begin position="319"/>
        <end position="342"/>
    </location>
</feature>
<feature type="transmembrane region" description="Helical" evidence="6">
    <location>
        <begin position="287"/>
        <end position="307"/>
    </location>
</feature>
<gene>
    <name evidence="8" type="ordered locus">CBO0041</name>
</gene>
<evidence type="ECO:0000256" key="2">
    <source>
        <dbReference type="ARBA" id="ARBA00022448"/>
    </source>
</evidence>
<keyword evidence="9" id="KW-1185">Reference proteome</keyword>